<dbReference type="Gramene" id="KCW79041">
    <property type="protein sequence ID" value="KCW79041"/>
    <property type="gene ID" value="EUGRSUZ_C00464"/>
</dbReference>
<feature type="transmembrane region" description="Helical" evidence="1">
    <location>
        <begin position="15"/>
        <end position="39"/>
    </location>
</feature>
<keyword evidence="1" id="KW-1133">Transmembrane helix</keyword>
<protein>
    <submittedName>
        <fullName evidence="2">Uncharacterized protein</fullName>
    </submittedName>
</protein>
<evidence type="ECO:0000256" key="1">
    <source>
        <dbReference type="SAM" id="Phobius"/>
    </source>
</evidence>
<reference evidence="2" key="1">
    <citation type="submission" date="2013-07" db="EMBL/GenBank/DDBJ databases">
        <title>The genome of Eucalyptus grandis.</title>
        <authorList>
            <person name="Schmutz J."/>
            <person name="Hayes R."/>
            <person name="Myburg A."/>
            <person name="Tuskan G."/>
            <person name="Grattapaglia D."/>
            <person name="Rokhsar D.S."/>
        </authorList>
    </citation>
    <scope>NUCLEOTIDE SEQUENCE</scope>
    <source>
        <tissue evidence="2">Leaf extractions</tissue>
    </source>
</reference>
<name>A0A059CLK3_EUCGR</name>
<accession>A0A059CLK3</accession>
<evidence type="ECO:0000313" key="2">
    <source>
        <dbReference type="EMBL" id="KCW79041.1"/>
    </source>
</evidence>
<proteinExistence type="predicted"/>
<keyword evidence="1" id="KW-0812">Transmembrane</keyword>
<dbReference type="EMBL" id="KK198755">
    <property type="protein sequence ID" value="KCW79041.1"/>
    <property type="molecule type" value="Genomic_DNA"/>
</dbReference>
<gene>
    <name evidence="2" type="ORF">EUGRSUZ_C00464</name>
</gene>
<sequence>MSIKFILSRKIIFSFYPMFIQALDFFMPCKVLMLVLDLWNSKIMLTRIKEGMAFLYGTFKLKTTACTSDSDVRYE</sequence>
<organism evidence="2">
    <name type="scientific">Eucalyptus grandis</name>
    <name type="common">Flooded gum</name>
    <dbReference type="NCBI Taxonomy" id="71139"/>
    <lineage>
        <taxon>Eukaryota</taxon>
        <taxon>Viridiplantae</taxon>
        <taxon>Streptophyta</taxon>
        <taxon>Embryophyta</taxon>
        <taxon>Tracheophyta</taxon>
        <taxon>Spermatophyta</taxon>
        <taxon>Magnoliopsida</taxon>
        <taxon>eudicotyledons</taxon>
        <taxon>Gunneridae</taxon>
        <taxon>Pentapetalae</taxon>
        <taxon>rosids</taxon>
        <taxon>malvids</taxon>
        <taxon>Myrtales</taxon>
        <taxon>Myrtaceae</taxon>
        <taxon>Myrtoideae</taxon>
        <taxon>Eucalypteae</taxon>
        <taxon>Eucalyptus</taxon>
    </lineage>
</organism>
<dbReference type="InParanoid" id="A0A059CLK3"/>
<keyword evidence="1" id="KW-0472">Membrane</keyword>
<dbReference type="AlphaFoldDB" id="A0A059CLK3"/>